<gene>
    <name evidence="1" type="ORF">RHMOL_Rhmol09G0215200</name>
</gene>
<sequence>MKVGIKPLVLHLPVIFPSLFSGSGFFFASKTMSSSKRFLFVNGVVSPSSPAPTVSAFLESRPGAYTTTRTHGDGSLVLFWDRHLRRLADSARVLLNANPSLLFGSPHSLDSFSPRRTRSPRWESAIESLVNESMSKALPVALGERKSGEELAITALVSGNLENICGFEDLDEERVSRVLDVCVHVGMYVPPAFGVRENGARLAVVGRGRDVANAKYSDWVRLRKSLEKLRPPLATELLLSNDGDQILEGSVTNFFVVCRKDHNGSSPDATGEDLHGSSTYPYEIQTAPIRDGVLPGVMRQVIIDLCSSNGIPVREVASSWSRNELWEEAFITNRARVSESRQCSKTRYSVVTNGNRCVTNGNQGDTNRSHSLGNGIAPIQFSNVFISSILTNSPRNEEVRTTSRSSWSASSPTVFARWPERSFAKAWTSSRFPNTATKARAAVSNADDAHPTTRCLE</sequence>
<accession>A0ACC0MGF1</accession>
<comment type="caution">
    <text evidence="1">The sequence shown here is derived from an EMBL/GenBank/DDBJ whole genome shotgun (WGS) entry which is preliminary data.</text>
</comment>
<keyword evidence="2" id="KW-1185">Reference proteome</keyword>
<reference evidence="1" key="1">
    <citation type="submission" date="2022-02" db="EMBL/GenBank/DDBJ databases">
        <title>Plant Genome Project.</title>
        <authorList>
            <person name="Zhang R.-G."/>
        </authorList>
    </citation>
    <scope>NUCLEOTIDE SEQUENCE</scope>
    <source>
        <strain evidence="1">AT1</strain>
    </source>
</reference>
<organism evidence="1 2">
    <name type="scientific">Rhododendron molle</name>
    <name type="common">Chinese azalea</name>
    <name type="synonym">Azalea mollis</name>
    <dbReference type="NCBI Taxonomy" id="49168"/>
    <lineage>
        <taxon>Eukaryota</taxon>
        <taxon>Viridiplantae</taxon>
        <taxon>Streptophyta</taxon>
        <taxon>Embryophyta</taxon>
        <taxon>Tracheophyta</taxon>
        <taxon>Spermatophyta</taxon>
        <taxon>Magnoliopsida</taxon>
        <taxon>eudicotyledons</taxon>
        <taxon>Gunneridae</taxon>
        <taxon>Pentapetalae</taxon>
        <taxon>asterids</taxon>
        <taxon>Ericales</taxon>
        <taxon>Ericaceae</taxon>
        <taxon>Ericoideae</taxon>
        <taxon>Rhodoreae</taxon>
        <taxon>Rhododendron</taxon>
    </lineage>
</organism>
<dbReference type="Proteomes" id="UP001062846">
    <property type="component" value="Chromosome 9"/>
</dbReference>
<name>A0ACC0MGF1_RHOML</name>
<proteinExistence type="predicted"/>
<evidence type="ECO:0000313" key="2">
    <source>
        <dbReference type="Proteomes" id="UP001062846"/>
    </source>
</evidence>
<dbReference type="EMBL" id="CM046396">
    <property type="protein sequence ID" value="KAI8539851.1"/>
    <property type="molecule type" value="Genomic_DNA"/>
</dbReference>
<protein>
    <submittedName>
        <fullName evidence="1">Uncharacterized protein</fullName>
    </submittedName>
</protein>
<evidence type="ECO:0000313" key="1">
    <source>
        <dbReference type="EMBL" id="KAI8539851.1"/>
    </source>
</evidence>